<evidence type="ECO:0000313" key="1">
    <source>
        <dbReference type="EMBL" id="RZC77444.1"/>
    </source>
</evidence>
<reference evidence="1 2" key="1">
    <citation type="journal article" date="2018" name="Science">
        <title>The opium poppy genome and morphinan production.</title>
        <authorList>
            <person name="Guo L."/>
            <person name="Winzer T."/>
            <person name="Yang X."/>
            <person name="Li Y."/>
            <person name="Ning Z."/>
            <person name="He Z."/>
            <person name="Teodor R."/>
            <person name="Lu Y."/>
            <person name="Bowser T.A."/>
            <person name="Graham I.A."/>
            <person name="Ye K."/>
        </authorList>
    </citation>
    <scope>NUCLEOTIDE SEQUENCE [LARGE SCALE GENOMIC DNA]</scope>
    <source>
        <strain evidence="2">cv. HN1</strain>
        <tissue evidence="1">Leaves</tissue>
    </source>
</reference>
<organism evidence="1 2">
    <name type="scientific">Papaver somniferum</name>
    <name type="common">Opium poppy</name>
    <dbReference type="NCBI Taxonomy" id="3469"/>
    <lineage>
        <taxon>Eukaryota</taxon>
        <taxon>Viridiplantae</taxon>
        <taxon>Streptophyta</taxon>
        <taxon>Embryophyta</taxon>
        <taxon>Tracheophyta</taxon>
        <taxon>Spermatophyta</taxon>
        <taxon>Magnoliopsida</taxon>
        <taxon>Ranunculales</taxon>
        <taxon>Papaveraceae</taxon>
        <taxon>Papaveroideae</taxon>
        <taxon>Papaver</taxon>
    </lineage>
</organism>
<evidence type="ECO:0000313" key="2">
    <source>
        <dbReference type="Proteomes" id="UP000316621"/>
    </source>
</evidence>
<dbReference type="Gramene" id="RZC77444">
    <property type="protein sequence ID" value="RZC77444"/>
    <property type="gene ID" value="C5167_001602"/>
</dbReference>
<gene>
    <name evidence="1" type="ORF">C5167_001602</name>
</gene>
<sequence length="136" mass="15628">MRMRRNLIQERVQLKHQQQDTLKSVFYAHCRLRNEGAQVENKFVLLTKMSVEGPLRMKEEYVEGVLEMPTVSEEAIPDQIKGSLGQAVTTMQQLSVPIKDVLANGLKVPLSKHFDFRLMYPFVTNTNNPQQPSEIT</sequence>
<accession>A0A4Y7KVS4</accession>
<dbReference type="AlphaFoldDB" id="A0A4Y7KVS4"/>
<name>A0A4Y7KVS4_PAPSO</name>
<dbReference type="EMBL" id="CM010723">
    <property type="protein sequence ID" value="RZC77444.1"/>
    <property type="molecule type" value="Genomic_DNA"/>
</dbReference>
<keyword evidence="2" id="KW-1185">Reference proteome</keyword>
<proteinExistence type="predicted"/>
<dbReference type="Proteomes" id="UP000316621">
    <property type="component" value="Chromosome 9"/>
</dbReference>
<protein>
    <submittedName>
        <fullName evidence="1">Uncharacterized protein</fullName>
    </submittedName>
</protein>
<dbReference type="STRING" id="3469.A0A4Y7KVS4"/>